<name>A0ABS9CDI6_9BACT</name>
<gene>
    <name evidence="1" type="ORF">I6E12_03385</name>
</gene>
<dbReference type="PANTHER" id="PTHR38813:SF1">
    <property type="entry name" value="TOXIN RELE1-RELATED"/>
    <property type="match status" value="1"/>
</dbReference>
<dbReference type="Gene3D" id="3.30.2310.20">
    <property type="entry name" value="RelE-like"/>
    <property type="match status" value="1"/>
</dbReference>
<comment type="caution">
    <text evidence="1">The sequence shown here is derived from an EMBL/GenBank/DDBJ whole genome shotgun (WGS) entry which is preliminary data.</text>
</comment>
<evidence type="ECO:0000313" key="1">
    <source>
        <dbReference type="EMBL" id="MCF2563154.1"/>
    </source>
</evidence>
<dbReference type="InterPro" id="IPR035093">
    <property type="entry name" value="RelE/ParE_toxin_dom_sf"/>
</dbReference>
<keyword evidence="2" id="KW-1185">Reference proteome</keyword>
<sequence length="100" mass="11601">MKIKFSKSFSKAVDKLSGKQLGSVLDVIKEVKSAEGIEDITDCTRLVGYHSVYRIRIGNYRAFFTFHIEIVDDVVYFRYLVSRGQAYTKKVEKELKRLDD</sequence>
<proteinExistence type="predicted"/>
<dbReference type="Proteomes" id="UP001200470">
    <property type="component" value="Unassembled WGS sequence"/>
</dbReference>
<organism evidence="1 2">
    <name type="scientific">Xylanibacter brevis</name>
    <dbReference type="NCBI Taxonomy" id="83231"/>
    <lineage>
        <taxon>Bacteria</taxon>
        <taxon>Pseudomonadati</taxon>
        <taxon>Bacteroidota</taxon>
        <taxon>Bacteroidia</taxon>
        <taxon>Bacteroidales</taxon>
        <taxon>Prevotellaceae</taxon>
        <taxon>Xylanibacter</taxon>
    </lineage>
</organism>
<dbReference type="RefSeq" id="WP_094439341.1">
    <property type="nucleotide sequence ID" value="NZ_JADYTN010000005.1"/>
</dbReference>
<evidence type="ECO:0000313" key="2">
    <source>
        <dbReference type="Proteomes" id="UP001200470"/>
    </source>
</evidence>
<accession>A0ABS9CDI6</accession>
<reference evidence="1 2" key="1">
    <citation type="submission" date="2020-12" db="EMBL/GenBank/DDBJ databases">
        <title>Whole genome sequences of gut porcine anaerobes.</title>
        <authorList>
            <person name="Kubasova T."/>
            <person name="Jahodarova E."/>
            <person name="Rychlik I."/>
        </authorList>
    </citation>
    <scope>NUCLEOTIDE SEQUENCE [LARGE SCALE GENOMIC DNA]</scope>
    <source>
        <strain evidence="1 2">An925</strain>
    </source>
</reference>
<evidence type="ECO:0008006" key="3">
    <source>
        <dbReference type="Google" id="ProtNLM"/>
    </source>
</evidence>
<dbReference type="SUPFAM" id="SSF143011">
    <property type="entry name" value="RelE-like"/>
    <property type="match status" value="1"/>
</dbReference>
<protein>
    <recommendedName>
        <fullName evidence="3">Type II toxin-antitoxin system RelE/ParE family toxin</fullName>
    </recommendedName>
</protein>
<dbReference type="InterPro" id="IPR052747">
    <property type="entry name" value="TA_system_RelE_toxin"/>
</dbReference>
<dbReference type="EMBL" id="JADYTN010000005">
    <property type="protein sequence ID" value="MCF2563154.1"/>
    <property type="molecule type" value="Genomic_DNA"/>
</dbReference>
<dbReference type="PANTHER" id="PTHR38813">
    <property type="match status" value="1"/>
</dbReference>